<accession>A0A1H3PP24</accession>
<evidence type="ECO:0000256" key="7">
    <source>
        <dbReference type="ARBA" id="ARBA00049972"/>
    </source>
</evidence>
<organism evidence="11 12">
    <name type="scientific">Herbiconiux ginsengi</name>
    <dbReference type="NCBI Taxonomy" id="381665"/>
    <lineage>
        <taxon>Bacteria</taxon>
        <taxon>Bacillati</taxon>
        <taxon>Actinomycetota</taxon>
        <taxon>Actinomycetes</taxon>
        <taxon>Micrococcales</taxon>
        <taxon>Microbacteriaceae</taxon>
        <taxon>Herbiconiux</taxon>
    </lineage>
</organism>
<sequence>MTSATVSLLFTAEPLTTDLLVVAASVSGERGAETAAVRGDVLDGLAESLRAVGFTGKKDELVRLPAPAGATAASIAVVGLGTATAGADELRYAAGVAARRLGGRERLVLDFGVTSATELEAVLEGAGLGAYDYSDYRGAGREDAAAATPGAEAGSGTRSASGSGEPREIAVIGAGDAEADARALRRARASVDAVTLVRDLVNIPALDLYPSNYAERVQRLAEGRPFTVKVWNEQELVAEGFGGIAGVGQGSARPPRLVRVDYSPAGATRHVALVGKGITFDTGGLSLKPPVSMIGMKYDMAGSATVLATVLAAAELELPVHLTAWLCLAENMPSGDAIRPGDVLTIRGGRTVEVLNTDAEGRLVLADGLVAASEEKPDAIIDVATLTGAAVVALGNRYVATMGDEALVAEVLGAAREVGETLWHMPLPAELRPLLASDIADIANVKPGNTAGGMLVAGVFLQEFVGKDDEGERIPWVHLDIAGAAQNKDAGYGFTGKGPTGVTVRTLLRFAERSSRA</sequence>
<evidence type="ECO:0000313" key="12">
    <source>
        <dbReference type="Proteomes" id="UP000198891"/>
    </source>
</evidence>
<dbReference type="SUPFAM" id="SSF53187">
    <property type="entry name" value="Zn-dependent exopeptidases"/>
    <property type="match status" value="1"/>
</dbReference>
<comment type="function">
    <text evidence="7 8">Presumably involved in the processing and regular turnover of intracellular proteins. Catalyzes the removal of unsubstituted N-terminal amino acids from various peptides.</text>
</comment>
<keyword evidence="5 8" id="KW-0645">Protease</keyword>
<keyword evidence="4 8" id="KW-0031">Aminopeptidase</keyword>
<feature type="binding site" evidence="8">
    <location>
        <position position="358"/>
    </location>
    <ligand>
        <name>Mn(2+)</name>
        <dbReference type="ChEBI" id="CHEBI:29035"/>
        <label>1</label>
    </ligand>
</feature>
<dbReference type="RefSeq" id="WP_092552655.1">
    <property type="nucleotide sequence ID" value="NZ_FNPZ01000002.1"/>
</dbReference>
<dbReference type="STRING" id="381665.SAMN05216554_2003"/>
<keyword evidence="6 8" id="KW-0378">Hydrolase</keyword>
<evidence type="ECO:0000256" key="6">
    <source>
        <dbReference type="ARBA" id="ARBA00022801"/>
    </source>
</evidence>
<keyword evidence="8" id="KW-0464">Manganese</keyword>
<feature type="binding site" evidence="8">
    <location>
        <position position="299"/>
    </location>
    <ligand>
        <name>Mn(2+)</name>
        <dbReference type="ChEBI" id="CHEBI:29035"/>
        <label>2</label>
    </ligand>
</feature>
<feature type="compositionally biased region" description="Low complexity" evidence="9">
    <location>
        <begin position="145"/>
        <end position="164"/>
    </location>
</feature>
<feature type="binding site" evidence="8">
    <location>
        <position position="360"/>
    </location>
    <ligand>
        <name>Mn(2+)</name>
        <dbReference type="ChEBI" id="CHEBI:29035"/>
        <label>2</label>
    </ligand>
</feature>
<gene>
    <name evidence="8" type="primary">pepA</name>
    <name evidence="11" type="ORF">SAMN05216554_2003</name>
</gene>
<feature type="binding site" evidence="8">
    <location>
        <position position="281"/>
    </location>
    <ligand>
        <name>Mn(2+)</name>
        <dbReference type="ChEBI" id="CHEBI:29035"/>
        <label>1</label>
    </ligand>
</feature>
<proteinExistence type="inferred from homology"/>
<dbReference type="GO" id="GO:0005737">
    <property type="term" value="C:cytoplasm"/>
    <property type="evidence" value="ECO:0007669"/>
    <property type="project" value="UniProtKB-SubCell"/>
</dbReference>
<evidence type="ECO:0000256" key="2">
    <source>
        <dbReference type="ARBA" id="ARBA00000967"/>
    </source>
</evidence>
<dbReference type="EC" id="3.4.11.1" evidence="8"/>
<dbReference type="CDD" id="cd00433">
    <property type="entry name" value="Peptidase_M17"/>
    <property type="match status" value="1"/>
</dbReference>
<reference evidence="11 12" key="1">
    <citation type="submission" date="2016-10" db="EMBL/GenBank/DDBJ databases">
        <authorList>
            <person name="de Groot N.N."/>
        </authorList>
    </citation>
    <scope>NUCLEOTIDE SEQUENCE [LARGE SCALE GENOMIC DNA]</scope>
    <source>
        <strain evidence="11 12">CGMCC 4.3491</strain>
    </source>
</reference>
<dbReference type="EC" id="3.4.11.10" evidence="8"/>
<comment type="catalytic activity">
    <reaction evidence="2 8">
        <text>Release of an N-terminal amino acid, preferentially leucine, but not glutamic or aspartic acids.</text>
        <dbReference type="EC" id="3.4.11.10"/>
    </reaction>
</comment>
<evidence type="ECO:0000313" key="11">
    <source>
        <dbReference type="EMBL" id="SDZ02711.1"/>
    </source>
</evidence>
<feature type="domain" description="Cytosol aminopeptidase" evidence="10">
    <location>
        <begin position="356"/>
        <end position="363"/>
    </location>
</feature>
<comment type="cofactor">
    <cofactor evidence="8">
        <name>Mn(2+)</name>
        <dbReference type="ChEBI" id="CHEBI:29035"/>
    </cofactor>
    <text evidence="8">Binds 2 manganese ions per subunit.</text>
</comment>
<dbReference type="Gene3D" id="3.40.630.10">
    <property type="entry name" value="Zn peptidases"/>
    <property type="match status" value="1"/>
</dbReference>
<feature type="binding site" evidence="8">
    <location>
        <position position="281"/>
    </location>
    <ligand>
        <name>Mn(2+)</name>
        <dbReference type="ChEBI" id="CHEBI:29035"/>
        <label>2</label>
    </ligand>
</feature>
<dbReference type="PRINTS" id="PR00481">
    <property type="entry name" value="LAMNOPPTDASE"/>
</dbReference>
<dbReference type="HAMAP" id="MF_00181">
    <property type="entry name" value="Cytosol_peptidase_M17"/>
    <property type="match status" value="1"/>
</dbReference>
<comment type="catalytic activity">
    <reaction evidence="1 8">
        <text>Release of an N-terminal amino acid, Xaa-|-Yaa-, in which Xaa is preferably Leu, but may be other amino acids including Pro although not Arg or Lys, and Yaa may be Pro. Amino acid amides and methyl esters are also readily hydrolyzed, but rates on arylamides are exceedingly low.</text>
        <dbReference type="EC" id="3.4.11.1"/>
    </reaction>
</comment>
<dbReference type="EMBL" id="FNPZ01000002">
    <property type="protein sequence ID" value="SDZ02711.1"/>
    <property type="molecule type" value="Genomic_DNA"/>
</dbReference>
<feature type="active site" evidence="8">
    <location>
        <position position="362"/>
    </location>
</feature>
<keyword evidence="8" id="KW-0963">Cytoplasm</keyword>
<comment type="similarity">
    <text evidence="3 8">Belongs to the peptidase M17 family.</text>
</comment>
<feature type="binding site" evidence="8">
    <location>
        <position position="360"/>
    </location>
    <ligand>
        <name>Mn(2+)</name>
        <dbReference type="ChEBI" id="CHEBI:29035"/>
        <label>1</label>
    </ligand>
</feature>
<evidence type="ECO:0000256" key="5">
    <source>
        <dbReference type="ARBA" id="ARBA00022670"/>
    </source>
</evidence>
<dbReference type="Gene3D" id="3.40.220.10">
    <property type="entry name" value="Leucine Aminopeptidase, subunit E, domain 1"/>
    <property type="match status" value="1"/>
</dbReference>
<keyword evidence="8" id="KW-0479">Metal-binding</keyword>
<dbReference type="GO" id="GO:0070006">
    <property type="term" value="F:metalloaminopeptidase activity"/>
    <property type="evidence" value="ECO:0007669"/>
    <property type="project" value="InterPro"/>
</dbReference>
<dbReference type="InterPro" id="IPR008283">
    <property type="entry name" value="Peptidase_M17_N"/>
</dbReference>
<dbReference type="GO" id="GO:0006508">
    <property type="term" value="P:proteolysis"/>
    <property type="evidence" value="ECO:0007669"/>
    <property type="project" value="UniProtKB-KW"/>
</dbReference>
<evidence type="ECO:0000256" key="1">
    <source>
        <dbReference type="ARBA" id="ARBA00000135"/>
    </source>
</evidence>
<dbReference type="AlphaFoldDB" id="A0A1H3PP24"/>
<comment type="subcellular location">
    <subcellularLocation>
        <location evidence="8">Cytoplasm</location>
    </subcellularLocation>
</comment>
<dbReference type="OrthoDB" id="9809354at2"/>
<dbReference type="Pfam" id="PF02789">
    <property type="entry name" value="Peptidase_M17_N"/>
    <property type="match status" value="1"/>
</dbReference>
<dbReference type="SUPFAM" id="SSF52949">
    <property type="entry name" value="Macro domain-like"/>
    <property type="match status" value="1"/>
</dbReference>
<dbReference type="InterPro" id="IPR011356">
    <property type="entry name" value="Leucine_aapep/pepB"/>
</dbReference>
<dbReference type="NCBIfam" id="NF002073">
    <property type="entry name" value="PRK00913.1-2"/>
    <property type="match status" value="1"/>
</dbReference>
<dbReference type="PANTHER" id="PTHR11963">
    <property type="entry name" value="LEUCINE AMINOPEPTIDASE-RELATED"/>
    <property type="match status" value="1"/>
</dbReference>
<name>A0A1H3PP24_9MICO</name>
<evidence type="ECO:0000256" key="9">
    <source>
        <dbReference type="SAM" id="MobiDB-lite"/>
    </source>
</evidence>
<evidence type="ECO:0000256" key="3">
    <source>
        <dbReference type="ARBA" id="ARBA00009528"/>
    </source>
</evidence>
<evidence type="ECO:0000259" key="10">
    <source>
        <dbReference type="PROSITE" id="PS00631"/>
    </source>
</evidence>
<dbReference type="PROSITE" id="PS00631">
    <property type="entry name" value="CYTOSOL_AP"/>
    <property type="match status" value="1"/>
</dbReference>
<keyword evidence="12" id="KW-1185">Reference proteome</keyword>
<evidence type="ECO:0000256" key="4">
    <source>
        <dbReference type="ARBA" id="ARBA00022438"/>
    </source>
</evidence>
<dbReference type="InterPro" id="IPR000819">
    <property type="entry name" value="Peptidase_M17_C"/>
</dbReference>
<dbReference type="InterPro" id="IPR023042">
    <property type="entry name" value="Peptidase_M17_leu_NH2_pept"/>
</dbReference>
<dbReference type="Pfam" id="PF00883">
    <property type="entry name" value="Peptidase_M17"/>
    <property type="match status" value="1"/>
</dbReference>
<evidence type="ECO:0000256" key="8">
    <source>
        <dbReference type="HAMAP-Rule" id="MF_00181"/>
    </source>
</evidence>
<protein>
    <recommendedName>
        <fullName evidence="8">Probable cytosol aminopeptidase</fullName>
        <ecNumber evidence="8">3.4.11.1</ecNumber>
    </recommendedName>
    <alternativeName>
        <fullName evidence="8">Leucine aminopeptidase</fullName>
        <shortName evidence="8">LAP</shortName>
        <ecNumber evidence="8">3.4.11.10</ecNumber>
    </alternativeName>
    <alternativeName>
        <fullName evidence="8">Leucyl aminopeptidase</fullName>
    </alternativeName>
</protein>
<dbReference type="PANTHER" id="PTHR11963:SF23">
    <property type="entry name" value="CYTOSOL AMINOPEPTIDASE"/>
    <property type="match status" value="1"/>
</dbReference>
<dbReference type="GO" id="GO:0030145">
    <property type="term" value="F:manganese ion binding"/>
    <property type="evidence" value="ECO:0007669"/>
    <property type="project" value="UniProtKB-UniRule"/>
</dbReference>
<feature type="binding site" evidence="8">
    <location>
        <position position="276"/>
    </location>
    <ligand>
        <name>Mn(2+)</name>
        <dbReference type="ChEBI" id="CHEBI:29035"/>
        <label>2</label>
    </ligand>
</feature>
<feature type="active site" evidence="8">
    <location>
        <position position="288"/>
    </location>
</feature>
<feature type="region of interest" description="Disordered" evidence="9">
    <location>
        <begin position="144"/>
        <end position="166"/>
    </location>
</feature>
<dbReference type="Proteomes" id="UP000198891">
    <property type="component" value="Unassembled WGS sequence"/>
</dbReference>
<dbReference type="InterPro" id="IPR043472">
    <property type="entry name" value="Macro_dom-like"/>
</dbReference>